<dbReference type="AlphaFoldDB" id="A0A835SZX8"/>
<gene>
    <name evidence="2" type="ORF">HXX76_006594</name>
</gene>
<comment type="caution">
    <text evidence="2">The sequence shown here is derived from an EMBL/GenBank/DDBJ whole genome shotgun (WGS) entry which is preliminary data.</text>
</comment>
<reference evidence="2" key="1">
    <citation type="journal article" date="2020" name="bioRxiv">
        <title>Comparative genomics of Chlamydomonas.</title>
        <authorList>
            <person name="Craig R.J."/>
            <person name="Hasan A.R."/>
            <person name="Ness R.W."/>
            <person name="Keightley P.D."/>
        </authorList>
    </citation>
    <scope>NUCLEOTIDE SEQUENCE</scope>
    <source>
        <strain evidence="2">SAG 7.73</strain>
    </source>
</reference>
<proteinExistence type="predicted"/>
<sequence length="321" mass="35406">MTMRVVFATLGPLLIMLLLVQRTFPIVTSRLGSPTAARGLHSSEFAPAAARRVRITDVVVIHSYWSERKDLGPGICNWLAEVGGPLADVPCSLFPGFWAAAAPRSAIIDLIQQRVVAPESHARPLGWYTKLLYGLGISSRAEPLLDEAEHMADPALLGIAASHVLAVSNWTFSMVRRGVPPGERADRHLLLIEDDAVMTEDGMAALERALDVLDPSYDMVGLDSKDNFCSLQRWQDALASWFWPASWRTSPHLVRAKLAFSRTTGLLFSYKGAVRLLSNAPVTREVDLWYRDLATEGLFDVFVTCPTVIGSSDLPSVKRRR</sequence>
<feature type="chain" id="PRO_5032578349" evidence="1">
    <location>
        <begin position="26"/>
        <end position="321"/>
    </location>
</feature>
<name>A0A835SZX8_CHLIN</name>
<accession>A0A835SZX8</accession>
<feature type="signal peptide" evidence="1">
    <location>
        <begin position="1"/>
        <end position="25"/>
    </location>
</feature>
<dbReference type="OrthoDB" id="523908at2759"/>
<dbReference type="EMBL" id="JAEHOC010000013">
    <property type="protein sequence ID" value="KAG2436283.1"/>
    <property type="molecule type" value="Genomic_DNA"/>
</dbReference>
<dbReference type="Proteomes" id="UP000650467">
    <property type="component" value="Unassembled WGS sequence"/>
</dbReference>
<keyword evidence="3" id="KW-1185">Reference proteome</keyword>
<protein>
    <submittedName>
        <fullName evidence="2">Uncharacterized protein</fullName>
    </submittedName>
</protein>
<keyword evidence="1" id="KW-0732">Signal</keyword>
<evidence type="ECO:0000313" key="3">
    <source>
        <dbReference type="Proteomes" id="UP000650467"/>
    </source>
</evidence>
<organism evidence="2 3">
    <name type="scientific">Chlamydomonas incerta</name>
    <dbReference type="NCBI Taxonomy" id="51695"/>
    <lineage>
        <taxon>Eukaryota</taxon>
        <taxon>Viridiplantae</taxon>
        <taxon>Chlorophyta</taxon>
        <taxon>core chlorophytes</taxon>
        <taxon>Chlorophyceae</taxon>
        <taxon>CS clade</taxon>
        <taxon>Chlamydomonadales</taxon>
        <taxon>Chlamydomonadaceae</taxon>
        <taxon>Chlamydomonas</taxon>
    </lineage>
</organism>
<evidence type="ECO:0000256" key="1">
    <source>
        <dbReference type="SAM" id="SignalP"/>
    </source>
</evidence>
<evidence type="ECO:0000313" key="2">
    <source>
        <dbReference type="EMBL" id="KAG2436283.1"/>
    </source>
</evidence>